<organism evidence="2 3">
    <name type="scientific">Prunus dulcis</name>
    <name type="common">Almond</name>
    <name type="synonym">Amygdalus dulcis</name>
    <dbReference type="NCBI Taxonomy" id="3755"/>
    <lineage>
        <taxon>Eukaryota</taxon>
        <taxon>Viridiplantae</taxon>
        <taxon>Streptophyta</taxon>
        <taxon>Embryophyta</taxon>
        <taxon>Tracheophyta</taxon>
        <taxon>Spermatophyta</taxon>
        <taxon>Magnoliopsida</taxon>
        <taxon>eudicotyledons</taxon>
        <taxon>Gunneridae</taxon>
        <taxon>Pentapetalae</taxon>
        <taxon>rosids</taxon>
        <taxon>fabids</taxon>
        <taxon>Rosales</taxon>
        <taxon>Rosaceae</taxon>
        <taxon>Amygdaloideae</taxon>
        <taxon>Amygdaleae</taxon>
        <taxon>Prunus</taxon>
    </lineage>
</organism>
<keyword evidence="3" id="KW-1185">Reference proteome</keyword>
<gene>
    <name evidence="2" type="ORF">L3X38_003769</name>
</gene>
<comment type="caution">
    <text evidence="2">The sequence shown here is derived from an EMBL/GenBank/DDBJ whole genome shotgun (WGS) entry which is preliminary data.</text>
</comment>
<dbReference type="AlphaFoldDB" id="A0AAD4ZMM8"/>
<evidence type="ECO:0000313" key="2">
    <source>
        <dbReference type="EMBL" id="KAI5350878.1"/>
    </source>
</evidence>
<dbReference type="Proteomes" id="UP001054821">
    <property type="component" value="Chromosome 1"/>
</dbReference>
<feature type="region of interest" description="Disordered" evidence="1">
    <location>
        <begin position="1"/>
        <end position="24"/>
    </location>
</feature>
<evidence type="ECO:0008006" key="4">
    <source>
        <dbReference type="Google" id="ProtNLM"/>
    </source>
</evidence>
<feature type="compositionally biased region" description="Basic and acidic residues" evidence="1">
    <location>
        <begin position="13"/>
        <end position="24"/>
    </location>
</feature>
<proteinExistence type="predicted"/>
<name>A0AAD4ZMM8_PRUDU</name>
<reference evidence="2 3" key="1">
    <citation type="journal article" date="2022" name="G3 (Bethesda)">
        <title>Whole-genome sequence and methylome profiling of the almond [Prunus dulcis (Mill.) D.A. Webb] cultivar 'Nonpareil'.</title>
        <authorList>
            <person name="D'Amico-Willman K.M."/>
            <person name="Ouma W.Z."/>
            <person name="Meulia T."/>
            <person name="Sideli G.M."/>
            <person name="Gradziel T.M."/>
            <person name="Fresnedo-Ramirez J."/>
        </authorList>
    </citation>
    <scope>NUCLEOTIDE SEQUENCE [LARGE SCALE GENOMIC DNA]</scope>
    <source>
        <strain evidence="2">Clone GOH B32 T37-40</strain>
    </source>
</reference>
<evidence type="ECO:0000313" key="3">
    <source>
        <dbReference type="Proteomes" id="UP001054821"/>
    </source>
</evidence>
<protein>
    <recommendedName>
        <fullName evidence="4">Reverse transcriptase</fullName>
    </recommendedName>
</protein>
<evidence type="ECO:0000256" key="1">
    <source>
        <dbReference type="SAM" id="MobiDB-lite"/>
    </source>
</evidence>
<accession>A0AAD4ZMM8</accession>
<dbReference type="EMBL" id="JAJFAZ020000001">
    <property type="protein sequence ID" value="KAI5350878.1"/>
    <property type="molecule type" value="Genomic_DNA"/>
</dbReference>
<feature type="compositionally biased region" description="Basic residues" evidence="1">
    <location>
        <begin position="1"/>
        <end position="12"/>
    </location>
</feature>
<sequence length="354" mass="39292">MNVAPRRRPKAHVKCDGKREYGAKPKGSRFDALRMVSENFGRDDGETSLEGNKGSINANDAAQFSFSHGNKIWTKPKNTKSGARQALSDISNETTKGTNAGEGSIMKAYLPSQAKYGSFPRARTEIVDGKKGFIAWKIDLSKAYDRLNWNFIEYVLVELRLPDDLVHLIKSCVTTVNIQAVTTSIPIYAMQTTKLPASVCDDLDKLNRNFFWGAAAREGWGGGGCGEKKQKIHSCQWDLVCRPTWKVGMGLKKTTAMNQAMLAKIGWRLRSKDKGLWAKIYETNYMQGSTILDTSLKSKQGCSSTWRSILHGTALLSQGLAWRIGKGDSTHLWTNKWVSDAPLAHLEGVLQLTD</sequence>
<dbReference type="PANTHER" id="PTHR33116">
    <property type="entry name" value="REVERSE TRANSCRIPTASE ZINC-BINDING DOMAIN-CONTAINING PROTEIN-RELATED-RELATED"/>
    <property type="match status" value="1"/>
</dbReference>
<dbReference type="PANTHER" id="PTHR33116:SF78">
    <property type="entry name" value="OS12G0587133 PROTEIN"/>
    <property type="match status" value="1"/>
</dbReference>